<feature type="compositionally biased region" description="Polar residues" evidence="1">
    <location>
        <begin position="215"/>
        <end position="226"/>
    </location>
</feature>
<evidence type="ECO:0000256" key="1">
    <source>
        <dbReference type="SAM" id="MobiDB-lite"/>
    </source>
</evidence>
<dbReference type="EMBL" id="PQXM01000182">
    <property type="protein sequence ID" value="TGO75963.1"/>
    <property type="molecule type" value="Genomic_DNA"/>
</dbReference>
<dbReference type="OrthoDB" id="10638942at2759"/>
<reference evidence="2 3" key="1">
    <citation type="submission" date="2017-12" db="EMBL/GenBank/DDBJ databases">
        <title>Comparative genomics of Botrytis spp.</title>
        <authorList>
            <person name="Valero-Jimenez C.A."/>
            <person name="Tapia P."/>
            <person name="Veloso J."/>
            <person name="Silva-Moreno E."/>
            <person name="Staats M."/>
            <person name="Valdes J.H."/>
            <person name="Van Kan J.A.L."/>
        </authorList>
    </citation>
    <scope>NUCLEOTIDE SEQUENCE [LARGE SCALE GENOMIC DNA]</scope>
    <source>
        <strain evidence="2 3">Be9601</strain>
    </source>
</reference>
<feature type="compositionally biased region" description="Polar residues" evidence="1">
    <location>
        <begin position="240"/>
        <end position="252"/>
    </location>
</feature>
<proteinExistence type="predicted"/>
<evidence type="ECO:0000313" key="2">
    <source>
        <dbReference type="EMBL" id="TGO75963.1"/>
    </source>
</evidence>
<gene>
    <name evidence="2" type="ORF">BELL_0183g00230</name>
</gene>
<dbReference type="Proteomes" id="UP000297229">
    <property type="component" value="Unassembled WGS sequence"/>
</dbReference>
<accession>A0A4Z1K3J2</accession>
<feature type="region of interest" description="Disordered" evidence="1">
    <location>
        <begin position="196"/>
        <end position="268"/>
    </location>
</feature>
<evidence type="ECO:0000313" key="3">
    <source>
        <dbReference type="Proteomes" id="UP000297229"/>
    </source>
</evidence>
<sequence length="268" mass="30283">MSDRQPRKLPPPGTDLRSVLGLWPTAPEGTGTVFHRILEARMDVLLDLMMEIRDRDRGHDQSRNFQEVVTEAKTTSLQMQLPQNFALRDEQREAVILRLERATTLDMALNQAVILASEIHPIVPKRKSNASTRAGMEMKKFLLIHRRNLRPAEEQKFKDIEDTTWGSKFIEYQKRMLDEIPCSDENVHVDRMEKQEVGDGDGDENGNGFVVVRNPTVSDHSDQSPVSRKRKNKDVDVVRGSTSSRPSKQANMGTRGGCADAYISDSSA</sequence>
<comment type="caution">
    <text evidence="2">The sequence shown here is derived from an EMBL/GenBank/DDBJ whole genome shotgun (WGS) entry which is preliminary data.</text>
</comment>
<protein>
    <submittedName>
        <fullName evidence="2">Uncharacterized protein</fullName>
    </submittedName>
</protein>
<organism evidence="2 3">
    <name type="scientific">Botrytis elliptica</name>
    <dbReference type="NCBI Taxonomy" id="278938"/>
    <lineage>
        <taxon>Eukaryota</taxon>
        <taxon>Fungi</taxon>
        <taxon>Dikarya</taxon>
        <taxon>Ascomycota</taxon>
        <taxon>Pezizomycotina</taxon>
        <taxon>Leotiomycetes</taxon>
        <taxon>Helotiales</taxon>
        <taxon>Sclerotiniaceae</taxon>
        <taxon>Botrytis</taxon>
    </lineage>
</organism>
<name>A0A4Z1K3J2_9HELO</name>
<keyword evidence="3" id="KW-1185">Reference proteome</keyword>
<dbReference type="AlphaFoldDB" id="A0A4Z1K3J2"/>